<organism evidence="1">
    <name type="scientific">Raoultella ornithinolytica</name>
    <name type="common">Klebsiella ornithinolytica</name>
    <dbReference type="NCBI Taxonomy" id="54291"/>
    <lineage>
        <taxon>Bacteria</taxon>
        <taxon>Pseudomonadati</taxon>
        <taxon>Pseudomonadota</taxon>
        <taxon>Gammaproteobacteria</taxon>
        <taxon>Enterobacterales</taxon>
        <taxon>Enterobacteriaceae</taxon>
        <taxon>Klebsiella/Raoultella group</taxon>
        <taxon>Raoultella</taxon>
    </lineage>
</organism>
<accession>A0A7U1DZ38</accession>
<geneLocation type="plasmid" evidence="1">
    <name>pHNNC189-2</name>
</geneLocation>
<keyword evidence="1" id="KW-0614">Plasmid</keyword>
<dbReference type="EMBL" id="MN175502">
    <property type="protein sequence ID" value="QQZ45181.1"/>
    <property type="molecule type" value="Genomic_DNA"/>
</dbReference>
<dbReference type="AlphaFoldDB" id="A0A7U1DZ38"/>
<proteinExistence type="predicted"/>
<evidence type="ECO:0000313" key="1">
    <source>
        <dbReference type="EMBL" id="QQZ45181.1"/>
    </source>
</evidence>
<protein>
    <submittedName>
        <fullName evidence="1">Uncharacterized protein</fullName>
    </submittedName>
</protein>
<reference evidence="1" key="1">
    <citation type="submission" date="2019-07" db="EMBL/GenBank/DDBJ databases">
        <authorList>
            <person name="Gao X."/>
            <person name="Wan M."/>
            <person name="Lv L."/>
            <person name="Liu J.-H."/>
        </authorList>
    </citation>
    <scope>NUCLEOTIDE SEQUENCE</scope>
    <source>
        <strain evidence="1">NC189</strain>
        <plasmid evidence="1">pHNNC189-2</plasmid>
    </source>
</reference>
<sequence length="66" mass="7253">MLIIIRHITTELNYRTAIPVRSDFSFISQFPEVYHGQRISKALISGVGRAVTGQGSATTSSVTVSW</sequence>
<name>A0A7U1DZ38_RAOOR</name>